<dbReference type="PANTHER" id="PTHR10306">
    <property type="entry name" value="SYNAPTOPHYSIN"/>
    <property type="match status" value="1"/>
</dbReference>
<evidence type="ECO:0000313" key="11">
    <source>
        <dbReference type="Proteomes" id="UP000076858"/>
    </source>
</evidence>
<keyword evidence="4 8" id="KW-1133">Transmembrane helix</keyword>
<accession>A0A164ZIA1</accession>
<dbReference type="PANTHER" id="PTHR10306:SF17">
    <property type="entry name" value="MARVEL DOMAIN-CONTAINING PROTEIN"/>
    <property type="match status" value="1"/>
</dbReference>
<proteinExistence type="inferred from homology"/>
<comment type="caution">
    <text evidence="10">The sequence shown here is derived from an EMBL/GenBank/DDBJ whole genome shotgun (WGS) entry which is preliminary data.</text>
</comment>
<dbReference type="PROSITE" id="PS51225">
    <property type="entry name" value="MARVEL"/>
    <property type="match status" value="1"/>
</dbReference>
<keyword evidence="11" id="KW-1185">Reference proteome</keyword>
<dbReference type="InterPro" id="IPR008253">
    <property type="entry name" value="Marvel"/>
</dbReference>
<feature type="domain" description="MARVEL" evidence="9">
    <location>
        <begin position="8"/>
        <end position="212"/>
    </location>
</feature>
<feature type="transmembrane region" description="Helical" evidence="8">
    <location>
        <begin position="186"/>
        <end position="208"/>
    </location>
</feature>
<dbReference type="EMBL" id="LRGB01000725">
    <property type="protein sequence ID" value="KZS16401.1"/>
    <property type="molecule type" value="Genomic_DNA"/>
</dbReference>
<dbReference type="OrthoDB" id="10006326at2759"/>
<sequence>MDQIDINVVKEPRGFLRVLQFVFAICAFATTTNFGSSFSFIVKCKNETMGTQKITQSIEYPFRFDHIIVEEKACGNNYVFSYFGDYSSDAEFFVAAGVLAMLYSLASLVFYCLCGSSYQNNKTIPLVDFLVTMVIAVFWLSGSAAWASGVSAVKYVSDPSGWIKNLKICMENAECSSLYAGNFAGLNISIIFGFLNFFLWTVNLWFLYKETSWFQQDNASTTGPGGQTPI</sequence>
<dbReference type="InterPro" id="IPR001285">
    <property type="entry name" value="Synaptophysin/porin"/>
</dbReference>
<evidence type="ECO:0000256" key="8">
    <source>
        <dbReference type="SAM" id="Phobius"/>
    </source>
</evidence>
<feature type="transmembrane region" description="Helical" evidence="8">
    <location>
        <begin position="126"/>
        <end position="147"/>
    </location>
</feature>
<dbReference type="AlphaFoldDB" id="A0A164ZIA1"/>
<evidence type="ECO:0000256" key="2">
    <source>
        <dbReference type="ARBA" id="ARBA00006476"/>
    </source>
</evidence>
<dbReference type="STRING" id="35525.A0A164ZIA1"/>
<evidence type="ECO:0000256" key="6">
    <source>
        <dbReference type="ARBA" id="ARBA00023180"/>
    </source>
</evidence>
<feature type="transmembrane region" description="Helical" evidence="8">
    <location>
        <begin position="92"/>
        <end position="114"/>
    </location>
</feature>
<evidence type="ECO:0000256" key="3">
    <source>
        <dbReference type="ARBA" id="ARBA00022692"/>
    </source>
</evidence>
<organism evidence="10 11">
    <name type="scientific">Daphnia magna</name>
    <dbReference type="NCBI Taxonomy" id="35525"/>
    <lineage>
        <taxon>Eukaryota</taxon>
        <taxon>Metazoa</taxon>
        <taxon>Ecdysozoa</taxon>
        <taxon>Arthropoda</taxon>
        <taxon>Crustacea</taxon>
        <taxon>Branchiopoda</taxon>
        <taxon>Diplostraca</taxon>
        <taxon>Cladocera</taxon>
        <taxon>Anomopoda</taxon>
        <taxon>Daphniidae</taxon>
        <taxon>Daphnia</taxon>
    </lineage>
</organism>
<evidence type="ECO:0000256" key="4">
    <source>
        <dbReference type="ARBA" id="ARBA00022989"/>
    </source>
</evidence>
<keyword evidence="5 7" id="KW-0472">Membrane</keyword>
<evidence type="ECO:0000259" key="9">
    <source>
        <dbReference type="PROSITE" id="PS51225"/>
    </source>
</evidence>
<evidence type="ECO:0000256" key="5">
    <source>
        <dbReference type="ARBA" id="ARBA00023136"/>
    </source>
</evidence>
<evidence type="ECO:0000313" key="10">
    <source>
        <dbReference type="EMBL" id="KZS16401.1"/>
    </source>
</evidence>
<dbReference type="Proteomes" id="UP000076858">
    <property type="component" value="Unassembled WGS sequence"/>
</dbReference>
<dbReference type="Pfam" id="PF01284">
    <property type="entry name" value="MARVEL"/>
    <property type="match status" value="1"/>
</dbReference>
<dbReference type="GO" id="GO:0030672">
    <property type="term" value="C:synaptic vesicle membrane"/>
    <property type="evidence" value="ECO:0007669"/>
    <property type="project" value="TreeGrafter"/>
</dbReference>
<feature type="transmembrane region" description="Helical" evidence="8">
    <location>
        <begin position="21"/>
        <end position="42"/>
    </location>
</feature>
<dbReference type="PRINTS" id="PR00220">
    <property type="entry name" value="SYNAPTOPHYSN"/>
</dbReference>
<comment type="similarity">
    <text evidence="2">Belongs to the synaptophysin/synaptobrevin family.</text>
</comment>
<evidence type="ECO:0000256" key="7">
    <source>
        <dbReference type="PROSITE-ProRule" id="PRU00581"/>
    </source>
</evidence>
<name>A0A164ZIA1_9CRUS</name>
<protein>
    <recommendedName>
        <fullName evidence="9">MARVEL domain-containing protein</fullName>
    </recommendedName>
</protein>
<evidence type="ECO:0000256" key="1">
    <source>
        <dbReference type="ARBA" id="ARBA00004141"/>
    </source>
</evidence>
<keyword evidence="3 7" id="KW-0812">Transmembrane</keyword>
<comment type="subcellular location">
    <subcellularLocation>
        <location evidence="1">Membrane</location>
        <topology evidence="1">Multi-pass membrane protein</topology>
    </subcellularLocation>
</comment>
<keyword evidence="6" id="KW-0325">Glycoprotein</keyword>
<reference evidence="10 11" key="1">
    <citation type="submission" date="2016-03" db="EMBL/GenBank/DDBJ databases">
        <title>EvidentialGene: Evidence-directed Construction of Genes on Genomes.</title>
        <authorList>
            <person name="Gilbert D.G."/>
            <person name="Choi J.-H."/>
            <person name="Mockaitis K."/>
            <person name="Colbourne J."/>
            <person name="Pfrender M."/>
        </authorList>
    </citation>
    <scope>NUCLEOTIDE SEQUENCE [LARGE SCALE GENOMIC DNA]</scope>
    <source>
        <strain evidence="10 11">Xinb3</strain>
        <tissue evidence="10">Complete organism</tissue>
    </source>
</reference>
<gene>
    <name evidence="10" type="ORF">APZ42_018039</name>
</gene>